<dbReference type="Pfam" id="PF00067">
    <property type="entry name" value="p450"/>
    <property type="match status" value="1"/>
</dbReference>
<gene>
    <name evidence="4" type="ORF">WIS52_07705</name>
</gene>
<name>A0ABV1K780_9PSEU</name>
<evidence type="ECO:0000256" key="3">
    <source>
        <dbReference type="RuleBase" id="RU000461"/>
    </source>
</evidence>
<dbReference type="Proteomes" id="UP001494902">
    <property type="component" value="Unassembled WGS sequence"/>
</dbReference>
<comment type="similarity">
    <text evidence="2 3">Belongs to the cytochrome P450 family.</text>
</comment>
<dbReference type="EMBL" id="JBEDNQ010000003">
    <property type="protein sequence ID" value="MEQ3550351.1"/>
    <property type="molecule type" value="Genomic_DNA"/>
</dbReference>
<evidence type="ECO:0000313" key="5">
    <source>
        <dbReference type="Proteomes" id="UP001494902"/>
    </source>
</evidence>
<dbReference type="Gene3D" id="1.10.630.10">
    <property type="entry name" value="Cytochrome P450"/>
    <property type="match status" value="1"/>
</dbReference>
<proteinExistence type="inferred from homology"/>
<dbReference type="InterPro" id="IPR036396">
    <property type="entry name" value="Cyt_P450_sf"/>
</dbReference>
<dbReference type="PANTHER" id="PTHR24305">
    <property type="entry name" value="CYTOCHROME P450"/>
    <property type="match status" value="1"/>
</dbReference>
<dbReference type="InterPro" id="IPR017972">
    <property type="entry name" value="Cyt_P450_CS"/>
</dbReference>
<evidence type="ECO:0000256" key="1">
    <source>
        <dbReference type="ARBA" id="ARBA00001971"/>
    </source>
</evidence>
<dbReference type="InterPro" id="IPR002401">
    <property type="entry name" value="Cyt_P450_E_grp-I"/>
</dbReference>
<dbReference type="PRINTS" id="PR00385">
    <property type="entry name" value="P450"/>
</dbReference>
<comment type="cofactor">
    <cofactor evidence="1">
        <name>heme</name>
        <dbReference type="ChEBI" id="CHEBI:30413"/>
    </cofactor>
</comment>
<keyword evidence="3" id="KW-0479">Metal-binding</keyword>
<keyword evidence="3" id="KW-0349">Heme</keyword>
<dbReference type="PROSITE" id="PS00086">
    <property type="entry name" value="CYTOCHROME_P450"/>
    <property type="match status" value="1"/>
</dbReference>
<dbReference type="InterPro" id="IPR001128">
    <property type="entry name" value="Cyt_P450"/>
</dbReference>
<accession>A0ABV1K780</accession>
<organism evidence="4 5">
    <name type="scientific">Pseudonocardia nematodicida</name>
    <dbReference type="NCBI Taxonomy" id="1206997"/>
    <lineage>
        <taxon>Bacteria</taxon>
        <taxon>Bacillati</taxon>
        <taxon>Actinomycetota</taxon>
        <taxon>Actinomycetes</taxon>
        <taxon>Pseudonocardiales</taxon>
        <taxon>Pseudonocardiaceae</taxon>
        <taxon>Pseudonocardia</taxon>
    </lineage>
</organism>
<dbReference type="InterPro" id="IPR050121">
    <property type="entry name" value="Cytochrome_P450_monoxygenase"/>
</dbReference>
<dbReference type="RefSeq" id="WP_349297447.1">
    <property type="nucleotide sequence ID" value="NZ_JBEDNQ010000003.1"/>
</dbReference>
<evidence type="ECO:0000256" key="2">
    <source>
        <dbReference type="ARBA" id="ARBA00010617"/>
    </source>
</evidence>
<sequence length="428" mass="46830">MGFTARPHRTLLALREAYGPVVEFGMGPGRIVAVFGPEANAFLFGHDELFSNWEVFETVAPLSGETALLLSDGEAHRRRRRVAASGFTRRGIEGYVPAFTRNADRVIDGWRPGERVDLHQEFRRTIRRATIEVLFGPDLAGDADRIGDMLAPLLSFVDCDAVTQQFQRAVGGRRLRAALAGRAQVDDLVRAELARRSSEVGGPPRDDLLSRFAAPVDGAELTEAEVFDQVVSLVVAAYETTAAAMAWACMTLLRAPAITERIRAEVTGVCGDAPPTAEDLPRLAFLDRVVQETLRLYPPASISGRYVQHGFRLHGHDIDPGTTLLFSPLVTHRDPAVWDRATTFLPDRWDPDGPLYRRPEPGAFIPFGGGPHRCLGAQLAVAELTVLLARLVVRTELDPVPAPVRLTGFLAMQPKDGVPAVVRSLRSL</sequence>
<dbReference type="PANTHER" id="PTHR24305:SF166">
    <property type="entry name" value="CYTOCHROME P450 12A4, MITOCHONDRIAL-RELATED"/>
    <property type="match status" value="1"/>
</dbReference>
<keyword evidence="3" id="KW-0503">Monooxygenase</keyword>
<evidence type="ECO:0000313" key="4">
    <source>
        <dbReference type="EMBL" id="MEQ3550351.1"/>
    </source>
</evidence>
<protein>
    <submittedName>
        <fullName evidence="4">Cytochrome P450</fullName>
    </submittedName>
</protein>
<comment type="caution">
    <text evidence="4">The sequence shown here is derived from an EMBL/GenBank/DDBJ whole genome shotgun (WGS) entry which is preliminary data.</text>
</comment>
<keyword evidence="3" id="KW-0560">Oxidoreductase</keyword>
<keyword evidence="3" id="KW-0408">Iron</keyword>
<reference evidence="4 5" key="1">
    <citation type="submission" date="2024-03" db="EMBL/GenBank/DDBJ databases">
        <title>Draft genome sequence of Pseudonocardia nematodicida JCM 31783.</title>
        <authorList>
            <person name="Butdee W."/>
            <person name="Duangmal K."/>
        </authorList>
    </citation>
    <scope>NUCLEOTIDE SEQUENCE [LARGE SCALE GENOMIC DNA]</scope>
    <source>
        <strain evidence="4 5">JCM 31783</strain>
    </source>
</reference>
<dbReference type="PRINTS" id="PR00463">
    <property type="entry name" value="EP450I"/>
</dbReference>
<keyword evidence="5" id="KW-1185">Reference proteome</keyword>
<dbReference type="SUPFAM" id="SSF48264">
    <property type="entry name" value="Cytochrome P450"/>
    <property type="match status" value="1"/>
</dbReference>